<feature type="domain" description="CYTH" evidence="2">
    <location>
        <begin position="106"/>
        <end position="279"/>
    </location>
</feature>
<gene>
    <name evidence="3" type="ORF">HO173_008981</name>
</gene>
<dbReference type="AlphaFoldDB" id="A0A8H6FQD8"/>
<dbReference type="GO" id="GO:0050333">
    <property type="term" value="F:thiamine triphosphate phosphatase activity"/>
    <property type="evidence" value="ECO:0007669"/>
    <property type="project" value="InterPro"/>
</dbReference>
<name>A0A8H6FQD8_9LECA</name>
<dbReference type="InterPro" id="IPR039582">
    <property type="entry name" value="THTPA"/>
</dbReference>
<protein>
    <recommendedName>
        <fullName evidence="2">CYTH domain-containing protein</fullName>
    </recommendedName>
</protein>
<dbReference type="Gene3D" id="2.40.320.10">
    <property type="entry name" value="Hypothetical Protein Pfu-838710-001"/>
    <property type="match status" value="1"/>
</dbReference>
<evidence type="ECO:0000313" key="4">
    <source>
        <dbReference type="Proteomes" id="UP000578531"/>
    </source>
</evidence>
<dbReference type="GO" id="GO:0000287">
    <property type="term" value="F:magnesium ion binding"/>
    <property type="evidence" value="ECO:0007669"/>
    <property type="project" value="TreeGrafter"/>
</dbReference>
<dbReference type="Pfam" id="PF01928">
    <property type="entry name" value="CYTH"/>
    <property type="match status" value="1"/>
</dbReference>
<feature type="region of interest" description="Disordered" evidence="1">
    <location>
        <begin position="1"/>
        <end position="29"/>
    </location>
</feature>
<evidence type="ECO:0000256" key="1">
    <source>
        <dbReference type="SAM" id="MobiDB-lite"/>
    </source>
</evidence>
<evidence type="ECO:0000259" key="2">
    <source>
        <dbReference type="Pfam" id="PF01928"/>
    </source>
</evidence>
<dbReference type="EMBL" id="JACCJC010000045">
    <property type="protein sequence ID" value="KAF6232767.1"/>
    <property type="molecule type" value="Genomic_DNA"/>
</dbReference>
<dbReference type="RefSeq" id="XP_037162193.1">
    <property type="nucleotide sequence ID" value="XM_037310877.1"/>
</dbReference>
<keyword evidence="4" id="KW-1185">Reference proteome</keyword>
<dbReference type="OrthoDB" id="442176at2759"/>
<proteinExistence type="predicted"/>
<dbReference type="InterPro" id="IPR023577">
    <property type="entry name" value="CYTH_domain"/>
</dbReference>
<dbReference type="PANTHER" id="PTHR14586">
    <property type="entry name" value="THIAMINE-TRIPHOSPHATASE"/>
    <property type="match status" value="1"/>
</dbReference>
<accession>A0A8H6FQD8</accession>
<organism evidence="3 4">
    <name type="scientific">Letharia columbiana</name>
    <dbReference type="NCBI Taxonomy" id="112416"/>
    <lineage>
        <taxon>Eukaryota</taxon>
        <taxon>Fungi</taxon>
        <taxon>Dikarya</taxon>
        <taxon>Ascomycota</taxon>
        <taxon>Pezizomycotina</taxon>
        <taxon>Lecanoromycetes</taxon>
        <taxon>OSLEUM clade</taxon>
        <taxon>Lecanoromycetidae</taxon>
        <taxon>Lecanorales</taxon>
        <taxon>Lecanorineae</taxon>
        <taxon>Parmeliaceae</taxon>
        <taxon>Letharia</taxon>
    </lineage>
</organism>
<comment type="caution">
    <text evidence="3">The sequence shown here is derived from an EMBL/GenBank/DDBJ whole genome shotgun (WGS) entry which is preliminary data.</text>
</comment>
<dbReference type="PANTHER" id="PTHR14586:SF1">
    <property type="entry name" value="THIAMINE-TRIPHOSPHATASE"/>
    <property type="match status" value="1"/>
</dbReference>
<dbReference type="GO" id="GO:0042357">
    <property type="term" value="P:thiamine diphosphate metabolic process"/>
    <property type="evidence" value="ECO:0007669"/>
    <property type="project" value="TreeGrafter"/>
</dbReference>
<reference evidence="3 4" key="1">
    <citation type="journal article" date="2020" name="Genomics">
        <title>Complete, high-quality genomes from long-read metagenomic sequencing of two wolf lichen thalli reveals enigmatic genome architecture.</title>
        <authorList>
            <person name="McKenzie S.K."/>
            <person name="Walston R.F."/>
            <person name="Allen J.L."/>
        </authorList>
    </citation>
    <scope>NUCLEOTIDE SEQUENCE [LARGE SCALE GENOMIC DNA]</scope>
    <source>
        <strain evidence="3">WasteWater2</strain>
    </source>
</reference>
<dbReference type="Proteomes" id="UP000578531">
    <property type="component" value="Unassembled WGS sequence"/>
</dbReference>
<sequence length="311" mass="35308">MVKRSGRTALKARAASGVEHTQLQHDREAKGFRPVKRFSTARLVPIRDRVTGGAEIIFLDRVYQSHHKNMLSAQNRYLEPKKQPHLTRLSSQATTSSVPPTMPLLEIEQKFSFTLANAAILSRKGGFPPFKTLGEFRSQTFRDTYYDSQNKLSNTGLWLRKRHLHADPAHPHTPSPGDAPVWEAKQSMQGGSFLRSTFSETRDRSQILELVRLHFPDQISGFRDDFGLDAIAGFETRRLTLLADDKFTVVLDVTDFGHVVGEVELMAEDAGEAHADIDAFFEEYAWFFDTSNPKGKLTAYFEKFGYPKWET</sequence>
<dbReference type="GeneID" id="59290635"/>
<dbReference type="InterPro" id="IPR033469">
    <property type="entry name" value="CYTH-like_dom_sf"/>
</dbReference>
<dbReference type="SUPFAM" id="SSF55154">
    <property type="entry name" value="CYTH-like phosphatases"/>
    <property type="match status" value="1"/>
</dbReference>
<evidence type="ECO:0000313" key="3">
    <source>
        <dbReference type="EMBL" id="KAF6232767.1"/>
    </source>
</evidence>